<evidence type="ECO:0000313" key="2">
    <source>
        <dbReference type="EMBL" id="OKZ30001.1"/>
    </source>
</evidence>
<dbReference type="Pfam" id="PF00239">
    <property type="entry name" value="Resolvase"/>
    <property type="match status" value="1"/>
</dbReference>
<dbReference type="GO" id="GO:0000150">
    <property type="term" value="F:DNA strand exchange activity"/>
    <property type="evidence" value="ECO:0007669"/>
    <property type="project" value="InterPro"/>
</dbReference>
<dbReference type="AlphaFoldDB" id="A0A1Q6HTR3"/>
<evidence type="ECO:0000313" key="3">
    <source>
        <dbReference type="Proteomes" id="UP000186549"/>
    </source>
</evidence>
<dbReference type="SMART" id="SM00857">
    <property type="entry name" value="Resolvase"/>
    <property type="match status" value="1"/>
</dbReference>
<name>A0A1Q6HTR3_BACUN</name>
<gene>
    <name evidence="2" type="ORF">BHV79_16280</name>
</gene>
<dbReference type="PROSITE" id="PS51736">
    <property type="entry name" value="RECOMBINASES_3"/>
    <property type="match status" value="1"/>
</dbReference>
<dbReference type="InterPro" id="IPR006119">
    <property type="entry name" value="Resolv_N"/>
</dbReference>
<evidence type="ECO:0000259" key="1">
    <source>
        <dbReference type="PROSITE" id="PS51736"/>
    </source>
</evidence>
<dbReference type="EMBL" id="MNQU01000288">
    <property type="protein sequence ID" value="OKZ30001.1"/>
    <property type="molecule type" value="Genomic_DNA"/>
</dbReference>
<dbReference type="SUPFAM" id="SSF53041">
    <property type="entry name" value="Resolvase-like"/>
    <property type="match status" value="1"/>
</dbReference>
<dbReference type="PANTHER" id="PTHR30461">
    <property type="entry name" value="DNA-INVERTASE FROM LAMBDOID PROPHAGE"/>
    <property type="match status" value="1"/>
</dbReference>
<dbReference type="PANTHER" id="PTHR30461:SF19">
    <property type="entry name" value="SITE-SPECIFIC RECOMBINASE RESOLVASE FAMILY"/>
    <property type="match status" value="1"/>
</dbReference>
<organism evidence="2 3">
    <name type="scientific">Bacteroides uniformis</name>
    <dbReference type="NCBI Taxonomy" id="820"/>
    <lineage>
        <taxon>Bacteria</taxon>
        <taxon>Pseudomonadati</taxon>
        <taxon>Bacteroidota</taxon>
        <taxon>Bacteroidia</taxon>
        <taxon>Bacteroidales</taxon>
        <taxon>Bacteroidaceae</taxon>
        <taxon>Bacteroides</taxon>
    </lineage>
</organism>
<dbReference type="InterPro" id="IPR036162">
    <property type="entry name" value="Resolvase-like_N_sf"/>
</dbReference>
<protein>
    <submittedName>
        <fullName evidence="2">DNA resolvase</fullName>
    </submittedName>
</protein>
<dbReference type="Gene3D" id="3.40.50.1390">
    <property type="entry name" value="Resolvase, N-terminal catalytic domain"/>
    <property type="match status" value="1"/>
</dbReference>
<dbReference type="Proteomes" id="UP000186549">
    <property type="component" value="Unassembled WGS sequence"/>
</dbReference>
<accession>A0A1Q6HTR3</accession>
<comment type="caution">
    <text evidence="2">The sequence shown here is derived from an EMBL/GenBank/DDBJ whole genome shotgun (WGS) entry which is preliminary data.</text>
</comment>
<sequence length="206" mass="23518">MMKTVIFARVSTNVQDYDRQVNELTVLAKSNGWSVEAVFAEKISGAKANTERTELLNMISYVESNHINKVLVTELSRLGRDTLQVLEVIQMLNEKGISLYIQNYNIETLTKDGKVNAMSQFLITILAEVARMERKTIRERVESGYRNYRANGGKVGRKIGYKKAEETIREQYTEEIKLLKKGYSLRNISKITGTSINTIRKCKSLI</sequence>
<dbReference type="CDD" id="cd03768">
    <property type="entry name" value="SR_ResInv"/>
    <property type="match status" value="1"/>
</dbReference>
<reference evidence="2 3" key="1">
    <citation type="journal article" date="2016" name="Nat. Biotechnol.">
        <title>Measurement of bacterial replication rates in microbial communities.</title>
        <authorList>
            <person name="Brown C.T."/>
            <person name="Olm M.R."/>
            <person name="Thomas B.C."/>
            <person name="Banfield J.F."/>
        </authorList>
    </citation>
    <scope>NUCLEOTIDE SEQUENCE [LARGE SCALE GENOMIC DNA]</scope>
    <source>
        <strain evidence="2">45_41</strain>
    </source>
</reference>
<dbReference type="InterPro" id="IPR050639">
    <property type="entry name" value="SSR_resolvase"/>
</dbReference>
<dbReference type="GO" id="GO:0003677">
    <property type="term" value="F:DNA binding"/>
    <property type="evidence" value="ECO:0007669"/>
    <property type="project" value="InterPro"/>
</dbReference>
<proteinExistence type="predicted"/>
<feature type="domain" description="Resolvase/invertase-type recombinase catalytic" evidence="1">
    <location>
        <begin position="3"/>
        <end position="152"/>
    </location>
</feature>